<keyword evidence="5" id="KW-0813">Transport</keyword>
<comment type="subcellular location">
    <subcellularLocation>
        <location evidence="5">Cell membrane</location>
        <topology evidence="5">Multi-pass membrane protein</topology>
    </subcellularLocation>
    <subcellularLocation>
        <location evidence="1">Membrane</location>
        <topology evidence="1">Multi-pass membrane protein</topology>
    </subcellularLocation>
</comment>
<evidence type="ECO:0000313" key="7">
    <source>
        <dbReference type="EMBL" id="TMI88436.1"/>
    </source>
</evidence>
<dbReference type="PIRSF" id="PIRSF006648">
    <property type="entry name" value="DrrB"/>
    <property type="match status" value="1"/>
</dbReference>
<feature type="transmembrane region" description="Helical" evidence="5">
    <location>
        <begin position="27"/>
        <end position="45"/>
    </location>
</feature>
<proteinExistence type="inferred from homology"/>
<feature type="transmembrane region" description="Helical" evidence="5">
    <location>
        <begin position="226"/>
        <end position="250"/>
    </location>
</feature>
<evidence type="ECO:0000256" key="2">
    <source>
        <dbReference type="ARBA" id="ARBA00022692"/>
    </source>
</evidence>
<dbReference type="InterPro" id="IPR013525">
    <property type="entry name" value="ABC2_TM"/>
</dbReference>
<keyword evidence="4 5" id="KW-0472">Membrane</keyword>
<feature type="transmembrane region" description="Helical" evidence="5">
    <location>
        <begin position="52"/>
        <end position="69"/>
    </location>
</feature>
<evidence type="ECO:0000259" key="6">
    <source>
        <dbReference type="PROSITE" id="PS51012"/>
    </source>
</evidence>
<reference evidence="7 8" key="1">
    <citation type="journal article" date="2019" name="Nat. Microbiol.">
        <title>Mediterranean grassland soil C-N compound turnover is dependent on rainfall and depth, and is mediated by genomically divergent microorganisms.</title>
        <authorList>
            <person name="Diamond S."/>
            <person name="Andeer P.F."/>
            <person name="Li Z."/>
            <person name="Crits-Christoph A."/>
            <person name="Burstein D."/>
            <person name="Anantharaman K."/>
            <person name="Lane K.R."/>
            <person name="Thomas B.C."/>
            <person name="Pan C."/>
            <person name="Northen T.R."/>
            <person name="Banfield J.F."/>
        </authorList>
    </citation>
    <scope>NUCLEOTIDE SEQUENCE [LARGE SCALE GENOMIC DNA]</scope>
    <source>
        <strain evidence="7">NP_3</strain>
    </source>
</reference>
<dbReference type="EMBL" id="VBAK01000140">
    <property type="protein sequence ID" value="TMI88436.1"/>
    <property type="molecule type" value="Genomic_DNA"/>
</dbReference>
<dbReference type="PANTHER" id="PTHR43229:SF6">
    <property type="entry name" value="ABC-TYPE MULTIDRUG TRANSPORT SYSTEM, PERMEASE COMPONENT"/>
    <property type="match status" value="1"/>
</dbReference>
<comment type="similarity">
    <text evidence="5">Belongs to the ABC-2 integral membrane protein family.</text>
</comment>
<gene>
    <name evidence="7" type="ORF">E6H00_12725</name>
</gene>
<evidence type="ECO:0000256" key="1">
    <source>
        <dbReference type="ARBA" id="ARBA00004141"/>
    </source>
</evidence>
<feature type="transmembrane region" description="Helical" evidence="5">
    <location>
        <begin position="175"/>
        <end position="197"/>
    </location>
</feature>
<keyword evidence="3 5" id="KW-1133">Transmembrane helix</keyword>
<dbReference type="Pfam" id="PF01061">
    <property type="entry name" value="ABC2_membrane"/>
    <property type="match status" value="1"/>
</dbReference>
<dbReference type="GO" id="GO:0140359">
    <property type="term" value="F:ABC-type transporter activity"/>
    <property type="evidence" value="ECO:0007669"/>
    <property type="project" value="InterPro"/>
</dbReference>
<dbReference type="Proteomes" id="UP000318509">
    <property type="component" value="Unassembled WGS sequence"/>
</dbReference>
<feature type="transmembrane region" description="Helical" evidence="5">
    <location>
        <begin position="114"/>
        <end position="134"/>
    </location>
</feature>
<comment type="caution">
    <text evidence="7">The sequence shown here is derived from an EMBL/GenBank/DDBJ whole genome shotgun (WGS) entry which is preliminary data.</text>
</comment>
<evidence type="ECO:0000256" key="4">
    <source>
        <dbReference type="ARBA" id="ARBA00023136"/>
    </source>
</evidence>
<accession>A0A537JYZ8</accession>
<dbReference type="AlphaFoldDB" id="A0A537JYZ8"/>
<keyword evidence="5" id="KW-1003">Cell membrane</keyword>
<dbReference type="InterPro" id="IPR051784">
    <property type="entry name" value="Nod_factor_ABC_transporter"/>
</dbReference>
<keyword evidence="2 5" id="KW-0812">Transmembrane</keyword>
<dbReference type="PROSITE" id="PS51012">
    <property type="entry name" value="ABC_TM2"/>
    <property type="match status" value="1"/>
</dbReference>
<feature type="transmembrane region" description="Helical" evidence="5">
    <location>
        <begin position="140"/>
        <end position="163"/>
    </location>
</feature>
<name>A0A537JYZ8_9BACT</name>
<evidence type="ECO:0000256" key="5">
    <source>
        <dbReference type="RuleBase" id="RU361157"/>
    </source>
</evidence>
<sequence>MSAGRIFALLLRQLYLYRRSLIRSLEIVYWPVMELLVWGFLSVYVGRLRGGGALAIAFLLGGMILWDVFYRAQQAISVSFLEDIWTRNLVNIFVSPISAGEFVAAMLVLGVMKVIVTGLLLSVLALLLYTFNLFQYGLPLIPFILNLLLAAWAIGVITTAMILRYGQGAETLAWAIPFLFQPLSAVFYPVTVLPAFLRPAAWALPTTHAFEGMRAVLSGSAVPWNLAGWALAENVVLLALSAVVFARVMYIARDRGLLLRLEG</sequence>
<dbReference type="InterPro" id="IPR047817">
    <property type="entry name" value="ABC2_TM_bact-type"/>
</dbReference>
<dbReference type="InterPro" id="IPR000412">
    <property type="entry name" value="ABC_2_transport"/>
</dbReference>
<evidence type="ECO:0000313" key="8">
    <source>
        <dbReference type="Proteomes" id="UP000318509"/>
    </source>
</evidence>
<dbReference type="PANTHER" id="PTHR43229">
    <property type="entry name" value="NODULATION PROTEIN J"/>
    <property type="match status" value="1"/>
</dbReference>
<evidence type="ECO:0000256" key="3">
    <source>
        <dbReference type="ARBA" id="ARBA00022989"/>
    </source>
</evidence>
<organism evidence="7 8">
    <name type="scientific">Candidatus Segetimicrobium genomatis</name>
    <dbReference type="NCBI Taxonomy" id="2569760"/>
    <lineage>
        <taxon>Bacteria</taxon>
        <taxon>Bacillati</taxon>
        <taxon>Candidatus Sysuimicrobiota</taxon>
        <taxon>Candidatus Sysuimicrobiia</taxon>
        <taxon>Candidatus Sysuimicrobiales</taxon>
        <taxon>Candidatus Segetimicrobiaceae</taxon>
        <taxon>Candidatus Segetimicrobium</taxon>
    </lineage>
</organism>
<feature type="domain" description="ABC transmembrane type-2" evidence="6">
    <location>
        <begin position="22"/>
        <end position="248"/>
    </location>
</feature>
<protein>
    <recommendedName>
        <fullName evidence="5">Transport permease protein</fullName>
    </recommendedName>
</protein>
<dbReference type="GO" id="GO:0043190">
    <property type="term" value="C:ATP-binding cassette (ABC) transporter complex"/>
    <property type="evidence" value="ECO:0007669"/>
    <property type="project" value="InterPro"/>
</dbReference>